<sequence length="101" mass="11986">MQSNLYESDFYAWTLEQAKWDYQRQKRSKSWRATIREQRRAVGKLIHQNPSLQPYLPQAIAEAYESGKDLVVRETPLDYSDLPDTCPYPLEKVLDSQFPYQ</sequence>
<keyword evidence="2" id="KW-1185">Reference proteome</keyword>
<gene>
    <name evidence="1" type="ORF">D3A95_06980</name>
</gene>
<evidence type="ECO:0000313" key="1">
    <source>
        <dbReference type="EMBL" id="QLL29182.1"/>
    </source>
</evidence>
<dbReference type="EMBL" id="CP032152">
    <property type="protein sequence ID" value="QLL29182.1"/>
    <property type="molecule type" value="Genomic_DNA"/>
</dbReference>
<dbReference type="Gene3D" id="1.20.1220.20">
    <property type="entry name" value="Uncharcterised protein PF01724"/>
    <property type="match status" value="1"/>
</dbReference>
<dbReference type="InterPro" id="IPR002636">
    <property type="entry name" value="DUF29"/>
</dbReference>
<dbReference type="PANTHER" id="PTHR34235">
    <property type="entry name" value="SLR1203 PROTEIN-RELATED"/>
    <property type="match status" value="1"/>
</dbReference>
<dbReference type="PANTHER" id="PTHR34235:SF4">
    <property type="entry name" value="SLR0291 PROTEIN"/>
    <property type="match status" value="1"/>
</dbReference>
<protein>
    <submittedName>
        <fullName evidence="1">DUF29 domain-containing protein</fullName>
    </submittedName>
</protein>
<organism evidence="1 2">
    <name type="scientific">Thermosynechococcus sichuanensis E542</name>
    <dbReference type="NCBI Taxonomy" id="2016101"/>
    <lineage>
        <taxon>Bacteria</taxon>
        <taxon>Bacillati</taxon>
        <taxon>Cyanobacteriota</taxon>
        <taxon>Cyanophyceae</taxon>
        <taxon>Acaryochloridales</taxon>
        <taxon>Thermosynechococcaceae</taxon>
        <taxon>Thermosynechococcus</taxon>
        <taxon>Thermosynechococcus sichuanensis</taxon>
    </lineage>
</organism>
<dbReference type="Proteomes" id="UP000261812">
    <property type="component" value="Chromosome"/>
</dbReference>
<name>A0A7D6ESF5_9CYAN</name>
<dbReference type="KEGG" id="tsq:D3A95_06980"/>
<dbReference type="Pfam" id="PF01724">
    <property type="entry name" value="DUF29"/>
    <property type="match status" value="1"/>
</dbReference>
<dbReference type="RefSeq" id="WP_181494349.1">
    <property type="nucleotide sequence ID" value="NZ_CP032152.1"/>
</dbReference>
<evidence type="ECO:0000313" key="2">
    <source>
        <dbReference type="Proteomes" id="UP000261812"/>
    </source>
</evidence>
<dbReference type="AlphaFoldDB" id="A0A7D6ESF5"/>
<accession>A0A7D6ESF5</accession>
<reference evidence="2" key="1">
    <citation type="submission" date="2018-09" db="EMBL/GenBank/DDBJ databases">
        <title>Complete genome sequence of thermophilic cyanobacteria strain Thermosynechococcus elongatus PKUAC-SCTE542.</title>
        <authorList>
            <person name="Liang Y."/>
            <person name="Tang J."/>
            <person name="Daroch M."/>
        </authorList>
    </citation>
    <scope>NUCLEOTIDE SEQUENCE [LARGE SCALE GENOMIC DNA]</scope>
    <source>
        <strain evidence="2">E542</strain>
    </source>
</reference>
<proteinExistence type="predicted"/>